<organism evidence="19 20">
    <name type="scientific">Thraustotheca clavata</name>
    <dbReference type="NCBI Taxonomy" id="74557"/>
    <lineage>
        <taxon>Eukaryota</taxon>
        <taxon>Sar</taxon>
        <taxon>Stramenopiles</taxon>
        <taxon>Oomycota</taxon>
        <taxon>Saprolegniomycetes</taxon>
        <taxon>Saprolegniales</taxon>
        <taxon>Achlyaceae</taxon>
        <taxon>Thraustotheca</taxon>
    </lineage>
</organism>
<gene>
    <name evidence="19" type="ORF">THRCLA_06390</name>
</gene>
<dbReference type="GO" id="GO:0045505">
    <property type="term" value="F:dynein intermediate chain binding"/>
    <property type="evidence" value="ECO:0007669"/>
    <property type="project" value="InterPro"/>
</dbReference>
<evidence type="ECO:0000256" key="6">
    <source>
        <dbReference type="ARBA" id="ARBA00022840"/>
    </source>
</evidence>
<evidence type="ECO:0000313" key="20">
    <source>
        <dbReference type="Proteomes" id="UP000243217"/>
    </source>
</evidence>
<feature type="domain" description="Dynein heavy chain C-terminal" evidence="18">
    <location>
        <begin position="1173"/>
        <end position="1474"/>
    </location>
</feature>
<keyword evidence="7" id="KW-0243">Dynein</keyword>
<dbReference type="Gene3D" id="6.10.140.1060">
    <property type="match status" value="1"/>
</dbReference>
<evidence type="ECO:0000256" key="7">
    <source>
        <dbReference type="ARBA" id="ARBA00023017"/>
    </source>
</evidence>
<dbReference type="FunFam" id="3.40.50.300:FF:000049">
    <property type="entry name" value="Dynein, axonemal, heavy chain 5"/>
    <property type="match status" value="1"/>
</dbReference>
<keyword evidence="10" id="KW-0505">Motor protein</keyword>
<keyword evidence="9" id="KW-0969">Cilium</keyword>
<dbReference type="GO" id="GO:0005874">
    <property type="term" value="C:microtubule"/>
    <property type="evidence" value="ECO:0007669"/>
    <property type="project" value="UniProtKB-KW"/>
</dbReference>
<dbReference type="FunFam" id="3.40.50.300:FF:000362">
    <property type="entry name" value="Dynein, axonemal, heavy chain 6"/>
    <property type="match status" value="1"/>
</dbReference>
<dbReference type="InterPro" id="IPR041658">
    <property type="entry name" value="AAA_lid_11"/>
</dbReference>
<feature type="domain" description="Dynein heavy chain region D6 P-loop" evidence="14">
    <location>
        <begin position="882"/>
        <end position="997"/>
    </location>
</feature>
<evidence type="ECO:0000259" key="15">
    <source>
        <dbReference type="Pfam" id="PF12777"/>
    </source>
</evidence>
<name>A0A1V9ZPS3_9STRA</name>
<evidence type="ECO:0000256" key="8">
    <source>
        <dbReference type="ARBA" id="ARBA00023054"/>
    </source>
</evidence>
<dbReference type="Gene3D" id="1.20.920.20">
    <property type="match status" value="1"/>
</dbReference>
<keyword evidence="2" id="KW-0963">Cytoplasm</keyword>
<comment type="caution">
    <text evidence="19">The sequence shown here is derived from an EMBL/GenBank/DDBJ whole genome shotgun (WGS) entry which is preliminary data.</text>
</comment>
<dbReference type="InterPro" id="IPR027417">
    <property type="entry name" value="P-loop_NTPase"/>
</dbReference>
<keyword evidence="6" id="KW-0067">ATP-binding</keyword>
<dbReference type="GO" id="GO:0008569">
    <property type="term" value="F:minus-end-directed microtubule motor activity"/>
    <property type="evidence" value="ECO:0007669"/>
    <property type="project" value="InterPro"/>
</dbReference>
<keyword evidence="4" id="KW-0677">Repeat</keyword>
<evidence type="ECO:0000259" key="16">
    <source>
        <dbReference type="Pfam" id="PF12781"/>
    </source>
</evidence>
<keyword evidence="12" id="KW-0966">Cell projection</keyword>
<dbReference type="InterPro" id="IPR043160">
    <property type="entry name" value="Dynein_C_barrel"/>
</dbReference>
<keyword evidence="20" id="KW-1185">Reference proteome</keyword>
<dbReference type="InterPro" id="IPR041228">
    <property type="entry name" value="Dynein_C"/>
</dbReference>
<reference evidence="19 20" key="1">
    <citation type="journal article" date="2014" name="Genome Biol. Evol.">
        <title>The secreted proteins of Achlya hypogyna and Thraustotheca clavata identify the ancestral oomycete secretome and reveal gene acquisitions by horizontal gene transfer.</title>
        <authorList>
            <person name="Misner I."/>
            <person name="Blouin N."/>
            <person name="Leonard G."/>
            <person name="Richards T.A."/>
            <person name="Lane C.E."/>
        </authorList>
    </citation>
    <scope>NUCLEOTIDE SEQUENCE [LARGE SCALE GENOMIC DNA]</scope>
    <source>
        <strain evidence="19 20">ATCC 34112</strain>
    </source>
</reference>
<feature type="domain" description="Dynein heavy chain AAA lid" evidence="17">
    <location>
        <begin position="1030"/>
        <end position="1167"/>
    </location>
</feature>
<keyword evidence="5" id="KW-0547">Nucleotide-binding</keyword>
<dbReference type="InterPro" id="IPR042219">
    <property type="entry name" value="AAA_lid_11_sf"/>
</dbReference>
<dbReference type="Proteomes" id="UP000243217">
    <property type="component" value="Unassembled WGS sequence"/>
</dbReference>
<dbReference type="GO" id="GO:0005930">
    <property type="term" value="C:axoneme"/>
    <property type="evidence" value="ECO:0007669"/>
    <property type="project" value="UniProtKB-SubCell"/>
</dbReference>
<feature type="domain" description="Dynein heavy chain coiled coil stalk" evidence="15">
    <location>
        <begin position="53"/>
        <end position="384"/>
    </location>
</feature>
<evidence type="ECO:0000256" key="11">
    <source>
        <dbReference type="ARBA" id="ARBA00023212"/>
    </source>
</evidence>
<dbReference type="PANTHER" id="PTHR22878">
    <property type="entry name" value="DYNEIN HEAVY CHAIN 6, AXONEMAL-LIKE-RELATED"/>
    <property type="match status" value="1"/>
</dbReference>
<dbReference type="Gene3D" id="3.10.490.20">
    <property type="match status" value="1"/>
</dbReference>
<dbReference type="Pfam" id="PF03028">
    <property type="entry name" value="Dynein_heavy"/>
    <property type="match status" value="1"/>
</dbReference>
<feature type="non-terminal residue" evidence="19">
    <location>
        <position position="1"/>
    </location>
</feature>
<dbReference type="InterPro" id="IPR024743">
    <property type="entry name" value="Dynein_HC_stalk"/>
</dbReference>
<keyword evidence="3" id="KW-0493">Microtubule</keyword>
<dbReference type="FunFam" id="1.10.8.1220:FF:000001">
    <property type="entry name" value="Dynein axonemal heavy chain 5"/>
    <property type="match status" value="1"/>
</dbReference>
<protein>
    <submittedName>
        <fullName evidence="19">Dynein heavy chain</fullName>
    </submittedName>
</protein>
<dbReference type="Pfam" id="PF12781">
    <property type="entry name" value="AAA_9"/>
    <property type="match status" value="1"/>
</dbReference>
<evidence type="ECO:0000256" key="4">
    <source>
        <dbReference type="ARBA" id="ARBA00022737"/>
    </source>
</evidence>
<accession>A0A1V9ZPS3</accession>
<dbReference type="Gene3D" id="1.10.8.1220">
    <property type="match status" value="1"/>
</dbReference>
<dbReference type="FunFam" id="1.20.920.20:FF:000001">
    <property type="entry name" value="dynein heavy chain 2, axonemal"/>
    <property type="match status" value="1"/>
</dbReference>
<evidence type="ECO:0000256" key="13">
    <source>
        <dbReference type="SAM" id="Coils"/>
    </source>
</evidence>
<keyword evidence="11" id="KW-0206">Cytoskeleton</keyword>
<evidence type="ECO:0000256" key="12">
    <source>
        <dbReference type="ARBA" id="ARBA00023273"/>
    </source>
</evidence>
<evidence type="ECO:0000256" key="10">
    <source>
        <dbReference type="ARBA" id="ARBA00023175"/>
    </source>
</evidence>
<dbReference type="Gene3D" id="1.10.8.720">
    <property type="entry name" value="Region D6 of dynein motor"/>
    <property type="match status" value="1"/>
</dbReference>
<comment type="subcellular location">
    <subcellularLocation>
        <location evidence="1">Cytoplasm</location>
        <location evidence="1">Cytoskeleton</location>
        <location evidence="1">Cilium axoneme</location>
    </subcellularLocation>
</comment>
<evidence type="ECO:0000313" key="19">
    <source>
        <dbReference type="EMBL" id="OQR99780.1"/>
    </source>
</evidence>
<dbReference type="Pfam" id="PF18199">
    <property type="entry name" value="Dynein_C"/>
    <property type="match status" value="1"/>
</dbReference>
<dbReference type="PANTHER" id="PTHR22878:SF68">
    <property type="entry name" value="DYNEIN HEAVY CHAIN 6, AXONEMAL-LIKE"/>
    <property type="match status" value="1"/>
</dbReference>
<feature type="coiled-coil region" evidence="13">
    <location>
        <begin position="268"/>
        <end position="316"/>
    </location>
</feature>
<evidence type="ECO:0000259" key="14">
    <source>
        <dbReference type="Pfam" id="PF03028"/>
    </source>
</evidence>
<proteinExistence type="predicted"/>
<dbReference type="GO" id="GO:0051959">
    <property type="term" value="F:dynein light intermediate chain binding"/>
    <property type="evidence" value="ECO:0007669"/>
    <property type="project" value="InterPro"/>
</dbReference>
<dbReference type="InterPro" id="IPR026983">
    <property type="entry name" value="DHC"/>
</dbReference>
<evidence type="ECO:0000259" key="18">
    <source>
        <dbReference type="Pfam" id="PF18199"/>
    </source>
</evidence>
<dbReference type="Pfam" id="PF12777">
    <property type="entry name" value="MT"/>
    <property type="match status" value="1"/>
</dbReference>
<evidence type="ECO:0000256" key="3">
    <source>
        <dbReference type="ARBA" id="ARBA00022701"/>
    </source>
</evidence>
<evidence type="ECO:0000259" key="17">
    <source>
        <dbReference type="Pfam" id="PF18198"/>
    </source>
</evidence>
<dbReference type="Gene3D" id="1.20.1270.280">
    <property type="match status" value="1"/>
</dbReference>
<dbReference type="FunFam" id="1.10.8.720:FF:000001">
    <property type="entry name" value="dynein heavy chain 7, axonemal"/>
    <property type="match status" value="1"/>
</dbReference>
<evidence type="ECO:0000256" key="5">
    <source>
        <dbReference type="ARBA" id="ARBA00022741"/>
    </source>
</evidence>
<evidence type="ECO:0000256" key="9">
    <source>
        <dbReference type="ARBA" id="ARBA00023069"/>
    </source>
</evidence>
<dbReference type="OrthoDB" id="537704at2759"/>
<dbReference type="Gene3D" id="3.40.50.300">
    <property type="entry name" value="P-loop containing nucleotide triphosphate hydrolases"/>
    <property type="match status" value="2"/>
</dbReference>
<evidence type="ECO:0000256" key="2">
    <source>
        <dbReference type="ARBA" id="ARBA00022490"/>
    </source>
</evidence>
<dbReference type="GO" id="GO:0030286">
    <property type="term" value="C:dynein complex"/>
    <property type="evidence" value="ECO:0007669"/>
    <property type="project" value="UniProtKB-KW"/>
</dbReference>
<dbReference type="Pfam" id="PF18198">
    <property type="entry name" value="AAA_lid_11"/>
    <property type="match status" value="1"/>
</dbReference>
<dbReference type="InterPro" id="IPR004273">
    <property type="entry name" value="Dynein_heavy_D6_P-loop"/>
</dbReference>
<keyword evidence="8 13" id="KW-0175">Coiled coil</keyword>
<feature type="domain" description="Dynein heavy chain ATP-binding dynein motor region" evidence="16">
    <location>
        <begin position="413"/>
        <end position="633"/>
    </location>
</feature>
<dbReference type="EMBL" id="JNBS01001783">
    <property type="protein sequence ID" value="OQR99780.1"/>
    <property type="molecule type" value="Genomic_DNA"/>
</dbReference>
<sequence length="1478" mass="166309">FVQVHLSIQRHADHFLTEFQRHVYITPKSYLDAIHLYLRLLAEKRYQVKEAYDRLSTGVVKLEDTNEVVAKLKVELTNLQPILAAKAIEAEALLNQVAVDQMEASLVEQRVSHDESIVKAQAQEVAECQADAQRDLDTAMPALNAAVQALDSLDKKDITEVKSFTKPPQAVQVVMEAVCIMLGDKPDWDTSKRLLSRPTFMQELKEYDKDNIPPKILKSIKKYIDNPEFAVEEVKKVSKAAMSLCMWIHAMDMYAKVIKEVGPKRERLSQMNGILAEANAKLSAKQAELNQVMERVRGLQAQCEQVVAEKKRLAAEAELTHARLSRAEKLTVGLADELIRWKASLEVMTADEVNLVGDVFLSAACIAYLGPFDSTYRIKLQELWHETIRAQNLLPISANPSLLTISTDSVQLREWNLSGLPTDNVSDENAVILFRGERWPLMIDPQQQARTWIHKMESTFGLEVVKLREKSLLKCIENCVRDARPLLIEGIDETLDPVLDPLLLKSLVKQGGKYVLKVGDREVLYDRNFRLYMITKLPNPHFLPDVTIKVNVINFTVTKEGLEDQLLGDVVRKEQPDVENKKNTLLASIATDQKLLKAIESKILSLLSASQGNILDDQVLINTLGESKKTSKVVSERLAESELTRVEISDIRNKYRSVSVRGSILYFVIADLATVDPMYQYSLEAFCRLFNQSLEETKTSNCSLNQRLEALIDAQTFIVYKNVCRGLFESHKLLFSLLMAVRIMLDAKSITIKELSLLRGVPVSISEESHIESTAMFPPRQYQSIVALSNAIPVMAMLPDSVMLFSEAWQQWLQSDNPFIVDLPDGFETKLSKFQKLVLVKTVREDRGVLAASCFIAQTLGTRFTKSPPFFMSDIYPDLGKNVPCIFILSAGADPTSILHRFAKELNKDDRLHIVSLGQGQGPVASALIERCAKSSGDWALLQNCHLAKSWMPQLEKLLIALKAEQNDVHEDFRLFLTSFPANYFPVSILQSSVKITNEPPKGIKPNLLRSYEMLITDKMLTECKQPEPWRKLIFGLCFFHAIVQERAKFGAMGWTKVYQFNDSDLETAIAVLRTFLDEQESIPWDALHYVTGEINYGGRVTDEFDRRCLLTNLKRFYSSTILTLAFSEHSPHYYAPPCVSLDEFHTFIDSLPNHDAPDIFGLHENANIVYQTQETKELFDLLLGLQSREDATTAAASDDGGDQRVLTLATQVESQLPQLLDRSSALSTTFQESDGQMDSLSTVLSQELDKFNLLISTVKSSVQGLQLAIKGLAVMSETLDAAYKSLLLCNVPEEWTKVSFASLKPLSSWLEDLIHRVAFMASWLRDGKPASYPLPVFFFPQGFLTGLLQNHARKHILPINALEFTFVIDPSELCVTDGAIVTGLYIEGGRWDHILTDARPNEMYSTMPPIHFLPSLPQPSEDNQVYECPVYKTTARKGNLSTTGMSTNFVICIVLPCEQSSNHWVLNGTALICNLND</sequence>
<dbReference type="GO" id="GO:0005524">
    <property type="term" value="F:ATP binding"/>
    <property type="evidence" value="ECO:0007669"/>
    <property type="project" value="UniProtKB-KW"/>
</dbReference>
<evidence type="ECO:0000256" key="1">
    <source>
        <dbReference type="ARBA" id="ARBA00004430"/>
    </source>
</evidence>
<dbReference type="GO" id="GO:0007018">
    <property type="term" value="P:microtubule-based movement"/>
    <property type="evidence" value="ECO:0007669"/>
    <property type="project" value="InterPro"/>
</dbReference>
<dbReference type="FunFam" id="3.10.490.20:FF:000009">
    <property type="entry name" value="Dynein heavy chain 4"/>
    <property type="match status" value="1"/>
</dbReference>
<dbReference type="STRING" id="74557.A0A1V9ZPS3"/>
<dbReference type="InterPro" id="IPR035706">
    <property type="entry name" value="AAA_9"/>
</dbReference>